<evidence type="ECO:0000313" key="3">
    <source>
        <dbReference type="Proteomes" id="UP000001880"/>
    </source>
</evidence>
<keyword evidence="2" id="KW-0378">Hydrolase</keyword>
<dbReference type="HOGENOM" id="CLU_487257_0_0_7"/>
<dbReference type="SUPFAM" id="SSF53474">
    <property type="entry name" value="alpha/beta-Hydrolases"/>
    <property type="match status" value="1"/>
</dbReference>
<dbReference type="RefSeq" id="WP_012826856.1">
    <property type="nucleotide sequence ID" value="NC_013440.1"/>
</dbReference>
<reference evidence="2 3" key="1">
    <citation type="journal article" date="2010" name="Stand. Genomic Sci.">
        <title>Complete genome sequence of Haliangium ochraceum type strain (SMP-2).</title>
        <authorList>
            <consortium name="US DOE Joint Genome Institute (JGI-PGF)"/>
            <person name="Ivanova N."/>
            <person name="Daum C."/>
            <person name="Lang E."/>
            <person name="Abt B."/>
            <person name="Kopitz M."/>
            <person name="Saunders E."/>
            <person name="Lapidus A."/>
            <person name="Lucas S."/>
            <person name="Glavina Del Rio T."/>
            <person name="Nolan M."/>
            <person name="Tice H."/>
            <person name="Copeland A."/>
            <person name="Cheng J.F."/>
            <person name="Chen F."/>
            <person name="Bruce D."/>
            <person name="Goodwin L."/>
            <person name="Pitluck S."/>
            <person name="Mavromatis K."/>
            <person name="Pati A."/>
            <person name="Mikhailova N."/>
            <person name="Chen A."/>
            <person name="Palaniappan K."/>
            <person name="Land M."/>
            <person name="Hauser L."/>
            <person name="Chang Y.J."/>
            <person name="Jeffries C.D."/>
            <person name="Detter J.C."/>
            <person name="Brettin T."/>
            <person name="Rohde M."/>
            <person name="Goker M."/>
            <person name="Bristow J."/>
            <person name="Markowitz V."/>
            <person name="Eisen J.A."/>
            <person name="Hugenholtz P."/>
            <person name="Kyrpides N.C."/>
            <person name="Klenk H.P."/>
        </authorList>
    </citation>
    <scope>NUCLEOTIDE SEQUENCE [LARGE SCALE GENOMIC DNA]</scope>
    <source>
        <strain evidence="3">DSM 14365 / CIP 107738 / JCM 11303 / AJ 13395 / SMP-2</strain>
    </source>
</reference>
<keyword evidence="3" id="KW-1185">Reference proteome</keyword>
<gene>
    <name evidence="2" type="ordered locus">Hoch_1698</name>
</gene>
<dbReference type="OrthoDB" id="9806902at2"/>
<dbReference type="AlphaFoldDB" id="D0LX01"/>
<protein>
    <submittedName>
        <fullName evidence="2">Alpha/beta hydrolase fold protein</fullName>
    </submittedName>
</protein>
<evidence type="ECO:0000313" key="2">
    <source>
        <dbReference type="EMBL" id="ACY14248.1"/>
    </source>
</evidence>
<dbReference type="InterPro" id="IPR022742">
    <property type="entry name" value="Hydrolase_4"/>
</dbReference>
<dbReference type="Pfam" id="PF12146">
    <property type="entry name" value="Hydrolase_4"/>
    <property type="match status" value="1"/>
</dbReference>
<dbReference type="InterPro" id="IPR051044">
    <property type="entry name" value="MAG_DAG_Lipase"/>
</dbReference>
<dbReference type="GO" id="GO:0016787">
    <property type="term" value="F:hydrolase activity"/>
    <property type="evidence" value="ECO:0007669"/>
    <property type="project" value="UniProtKB-KW"/>
</dbReference>
<accession>D0LX01</accession>
<dbReference type="Proteomes" id="UP000001880">
    <property type="component" value="Chromosome"/>
</dbReference>
<name>D0LX01_HALO1</name>
<dbReference type="STRING" id="502025.Hoch_1698"/>
<proteinExistence type="predicted"/>
<dbReference type="PANTHER" id="PTHR11614">
    <property type="entry name" value="PHOSPHOLIPASE-RELATED"/>
    <property type="match status" value="1"/>
</dbReference>
<sequence>MNSTNLPPARPTNPVARALHSAAAAVAAPGLLVLVLVLSAALAACAGPPNPGLRAPRAEPVAVAAGVDWAETSFAGADGLPLYAQSWRPSASEPRGVLVIHHGLVDHSARYQALAERFVAAGYAVWALDMRGHGRSAGARVAIDSADDLLGDLDALFALVRASEPGLPMFLYGHSVGGLVSALYAIEHQPALAGLVLVAPAIAFDAPPIQAAGLGVVAALSPDAAVLETPHRDFTHDPELLAEIAQDPLIWQPSGAARTARTVLDGAARVWATPERLRVPLLVVHGTGDARTAPAGSRELVARAGSTDKTLRLHQGVLHDVLRAPDGVGDSVAGDLVAWIDAHASDDAPAAALNTPTISDDRPLSGDRRGEALSVELDLRGELARGDGDGRGLSGGLRVRVGRGRATALGLGYFGGLDVRGGYLGGGIYELDAHLVGLAARSRAGAVLAVTGGVGIGGVRGAGATQVPVEIMAELPAGPVRLLARAGLGWRLSGAEFAGDAAGLADQASALIGVRLGRDTGYWADLSAGAGPYLAATYRDLGGAEYVGLALGLDLWGGN</sequence>
<dbReference type="Gene3D" id="3.40.50.1820">
    <property type="entry name" value="alpha/beta hydrolase"/>
    <property type="match status" value="1"/>
</dbReference>
<dbReference type="InterPro" id="IPR029058">
    <property type="entry name" value="AB_hydrolase_fold"/>
</dbReference>
<dbReference type="eggNOG" id="COG2267">
    <property type="taxonomic scope" value="Bacteria"/>
</dbReference>
<dbReference type="EMBL" id="CP001804">
    <property type="protein sequence ID" value="ACY14248.1"/>
    <property type="molecule type" value="Genomic_DNA"/>
</dbReference>
<feature type="domain" description="Serine aminopeptidase S33" evidence="1">
    <location>
        <begin position="93"/>
        <end position="323"/>
    </location>
</feature>
<dbReference type="KEGG" id="hoh:Hoch_1698"/>
<dbReference type="ESTHER" id="halo1-d0lx01">
    <property type="family name" value="Monoglyceridelipase_lysophospholip"/>
</dbReference>
<evidence type="ECO:0000259" key="1">
    <source>
        <dbReference type="Pfam" id="PF12146"/>
    </source>
</evidence>
<organism evidence="2 3">
    <name type="scientific">Haliangium ochraceum (strain DSM 14365 / JCM 11303 / SMP-2)</name>
    <dbReference type="NCBI Taxonomy" id="502025"/>
    <lineage>
        <taxon>Bacteria</taxon>
        <taxon>Pseudomonadati</taxon>
        <taxon>Myxococcota</taxon>
        <taxon>Polyangia</taxon>
        <taxon>Haliangiales</taxon>
        <taxon>Kofleriaceae</taxon>
        <taxon>Haliangium</taxon>
    </lineage>
</organism>